<proteinExistence type="predicted"/>
<dbReference type="Gene3D" id="2.120.10.30">
    <property type="entry name" value="TolB, C-terminal domain"/>
    <property type="match status" value="1"/>
</dbReference>
<feature type="binding site" evidence="3">
    <location>
        <position position="212"/>
    </location>
    <ligand>
        <name>a divalent metal cation</name>
        <dbReference type="ChEBI" id="CHEBI:60240"/>
    </ligand>
</feature>
<dbReference type="AlphaFoldDB" id="A0AAP2GGJ0"/>
<feature type="binding site" evidence="3">
    <location>
        <position position="55"/>
    </location>
    <ligand>
        <name>a divalent metal cation</name>
        <dbReference type="ChEBI" id="CHEBI:60240"/>
    </ligand>
</feature>
<evidence type="ECO:0000313" key="6">
    <source>
        <dbReference type="Proteomes" id="UP001319180"/>
    </source>
</evidence>
<dbReference type="GO" id="GO:0046872">
    <property type="term" value="F:metal ion binding"/>
    <property type="evidence" value="ECO:0007669"/>
    <property type="project" value="UniProtKB-KW"/>
</dbReference>
<dbReference type="EMBL" id="JAHESC010000001">
    <property type="protein sequence ID" value="MBT1685058.1"/>
    <property type="molecule type" value="Genomic_DNA"/>
</dbReference>
<sequence length="331" mass="35570">MKYATLSAMFFLLAACTSKETGPIGTVERLDPGLDAILQRGTQPEVIASGFEWSEGPLWLEETKTLIFSDVPTNTIHQWSEGKGVSVYLTPSGYTGETPRGGEMGSNGLTLSLDGKLVLCQHGDRRVAMMAAPLNNPQPNFVTLSDTIGGKKLSSPNDAVYRPNGDLYFTDPPYGLLTQADTDSAKETPINGVYRMSHGKTTVAVDSLTRPNGIAFLPGGKTFIVANSDSKKAIWYAFDIAEDDSIVNARIFYDATKAASSEQGLPDGLKVDKQGNIFASGPGGLWIFNSAGKVLGKIKMPVPVSNCALTADEKTLFMTADMHVVRVHLRD</sequence>
<comment type="caution">
    <text evidence="5">The sequence shown here is derived from an EMBL/GenBank/DDBJ whole genome shotgun (WGS) entry which is preliminary data.</text>
</comment>
<feature type="domain" description="SMP-30/Gluconolactonase/LRE-like region" evidence="4">
    <location>
        <begin position="53"/>
        <end position="320"/>
    </location>
</feature>
<dbReference type="PANTHER" id="PTHR47572">
    <property type="entry name" value="LIPOPROTEIN-RELATED"/>
    <property type="match status" value="1"/>
</dbReference>
<gene>
    <name evidence="5" type="ORF">KK078_00745</name>
</gene>
<protein>
    <submittedName>
        <fullName evidence="5">SMP-30/gluconolactonase/LRE family protein</fullName>
    </submittedName>
</protein>
<dbReference type="Pfam" id="PF08450">
    <property type="entry name" value="SGL"/>
    <property type="match status" value="1"/>
</dbReference>
<evidence type="ECO:0000256" key="1">
    <source>
        <dbReference type="ARBA" id="ARBA00022801"/>
    </source>
</evidence>
<comment type="cofactor">
    <cofactor evidence="3">
        <name>Zn(2+)</name>
        <dbReference type="ChEBI" id="CHEBI:29105"/>
    </cofactor>
    <text evidence="3">Binds 1 divalent metal cation per subunit.</text>
</comment>
<feature type="binding site" evidence="3">
    <location>
        <position position="157"/>
    </location>
    <ligand>
        <name>substrate</name>
    </ligand>
</feature>
<dbReference type="GO" id="GO:0016787">
    <property type="term" value="F:hydrolase activity"/>
    <property type="evidence" value="ECO:0007669"/>
    <property type="project" value="UniProtKB-KW"/>
</dbReference>
<dbReference type="RefSeq" id="WP_254088311.1">
    <property type="nucleotide sequence ID" value="NZ_JAHESC010000001.1"/>
</dbReference>
<evidence type="ECO:0000313" key="5">
    <source>
        <dbReference type="EMBL" id="MBT1685058.1"/>
    </source>
</evidence>
<dbReference type="InterPro" id="IPR005511">
    <property type="entry name" value="SMP-30"/>
</dbReference>
<keyword evidence="3" id="KW-0862">Zinc</keyword>
<dbReference type="InterPro" id="IPR051262">
    <property type="entry name" value="SMP-30/CGR1_Lactonase"/>
</dbReference>
<keyword evidence="6" id="KW-1185">Reference proteome</keyword>
<keyword evidence="3" id="KW-0479">Metal-binding</keyword>
<feature type="binding site" evidence="3">
    <location>
        <position position="267"/>
    </location>
    <ligand>
        <name>a divalent metal cation</name>
        <dbReference type="ChEBI" id="CHEBI:60240"/>
    </ligand>
</feature>
<name>A0AAP2GGJ0_9BACT</name>
<dbReference type="InterPro" id="IPR013658">
    <property type="entry name" value="SGL"/>
</dbReference>
<dbReference type="PANTHER" id="PTHR47572:SF4">
    <property type="entry name" value="LACTONASE DRP35"/>
    <property type="match status" value="1"/>
</dbReference>
<dbReference type="PRINTS" id="PR01790">
    <property type="entry name" value="SMP30FAMILY"/>
</dbReference>
<accession>A0AAP2GGJ0</accession>
<dbReference type="InterPro" id="IPR011042">
    <property type="entry name" value="6-blade_b-propeller_TolB-like"/>
</dbReference>
<keyword evidence="1" id="KW-0378">Hydrolase</keyword>
<reference evidence="5 6" key="1">
    <citation type="submission" date="2021-05" db="EMBL/GenBank/DDBJ databases">
        <title>A Polyphasic approach of four new species of the genus Ohtaekwangia: Ohtaekwangia histidinii sp. nov., Ohtaekwangia cretensis sp. nov., Ohtaekwangia indiensis sp. nov., Ohtaekwangia reichenbachii sp. nov. from diverse environment.</title>
        <authorList>
            <person name="Octaviana S."/>
        </authorList>
    </citation>
    <scope>NUCLEOTIDE SEQUENCE [LARGE SCALE GENOMIC DNA]</scope>
    <source>
        <strain evidence="5 6">PWU37</strain>
    </source>
</reference>
<dbReference type="Proteomes" id="UP001319180">
    <property type="component" value="Unassembled WGS sequence"/>
</dbReference>
<organism evidence="5 6">
    <name type="scientific">Dawidia soli</name>
    <dbReference type="NCBI Taxonomy" id="2782352"/>
    <lineage>
        <taxon>Bacteria</taxon>
        <taxon>Pseudomonadati</taxon>
        <taxon>Bacteroidota</taxon>
        <taxon>Cytophagia</taxon>
        <taxon>Cytophagales</taxon>
        <taxon>Chryseotaleaceae</taxon>
        <taxon>Dawidia</taxon>
    </lineage>
</organism>
<dbReference type="SUPFAM" id="SSF63829">
    <property type="entry name" value="Calcium-dependent phosphotriesterase"/>
    <property type="match status" value="1"/>
</dbReference>
<evidence type="ECO:0000256" key="2">
    <source>
        <dbReference type="PIRSR" id="PIRSR605511-1"/>
    </source>
</evidence>
<evidence type="ECO:0000256" key="3">
    <source>
        <dbReference type="PIRSR" id="PIRSR605511-2"/>
    </source>
</evidence>
<evidence type="ECO:0000259" key="4">
    <source>
        <dbReference type="Pfam" id="PF08450"/>
    </source>
</evidence>
<feature type="active site" description="Proton donor/acceptor" evidence="2">
    <location>
        <position position="267"/>
    </location>
</feature>
<dbReference type="PROSITE" id="PS51257">
    <property type="entry name" value="PROKAR_LIPOPROTEIN"/>
    <property type="match status" value="1"/>
</dbReference>